<evidence type="ECO:0000313" key="3">
    <source>
        <dbReference type="Proteomes" id="UP001329915"/>
    </source>
</evidence>
<dbReference type="EMBL" id="CP121694">
    <property type="protein sequence ID" value="WRO22190.1"/>
    <property type="molecule type" value="Genomic_DNA"/>
</dbReference>
<evidence type="ECO:0000256" key="1">
    <source>
        <dbReference type="SAM" id="Coils"/>
    </source>
</evidence>
<protein>
    <submittedName>
        <fullName evidence="2">ATPase</fullName>
    </submittedName>
</protein>
<dbReference type="AlphaFoldDB" id="A0AAU0UPS1"/>
<feature type="coiled-coil region" evidence="1">
    <location>
        <begin position="52"/>
        <end position="97"/>
    </location>
</feature>
<name>A0AAU0UPS1_9FIRM</name>
<keyword evidence="3" id="KW-1185">Reference proteome</keyword>
<proteinExistence type="predicted"/>
<evidence type="ECO:0000313" key="2">
    <source>
        <dbReference type="EMBL" id="WRO22190.1"/>
    </source>
</evidence>
<dbReference type="KEGG" id="dbc:MFMK1_002015"/>
<gene>
    <name evidence="2" type="ORF">MFMK1_002015</name>
</gene>
<organism evidence="2 3">
    <name type="scientific">Metallumcola ferriviriculae</name>
    <dbReference type="NCBI Taxonomy" id="3039180"/>
    <lineage>
        <taxon>Bacteria</taxon>
        <taxon>Bacillati</taxon>
        <taxon>Bacillota</taxon>
        <taxon>Clostridia</taxon>
        <taxon>Neomoorellales</taxon>
        <taxon>Desulfitibacteraceae</taxon>
        <taxon>Metallumcola</taxon>
    </lineage>
</organism>
<dbReference type="RefSeq" id="WP_366921611.1">
    <property type="nucleotide sequence ID" value="NZ_CP121694.1"/>
</dbReference>
<keyword evidence="1" id="KW-0175">Coiled coil</keyword>
<sequence length="157" mass="17910">MDQLEGALQLLDQMEELLANSTRVPITGKVVVDQDLILDILDKVRAKLPVEFREAQQVNKERQRVMKDAKQEAERILEEARSRINRMISEEEIMKKAQVQAEEMVIQAKKTAQQIREGSTVYADDVMSNLESNLEKTLSVVRKGRQELKSSKARSAS</sequence>
<dbReference type="Gene3D" id="1.20.5.620">
    <property type="entry name" value="F1F0 ATP synthase subunit B, membrane domain"/>
    <property type="match status" value="1"/>
</dbReference>
<accession>A0AAU0UPS1</accession>
<dbReference type="Proteomes" id="UP001329915">
    <property type="component" value="Chromosome"/>
</dbReference>
<reference evidence="2 3" key="1">
    <citation type="submission" date="2023-04" db="EMBL/GenBank/DDBJ databases">
        <authorList>
            <person name="Hsu D."/>
        </authorList>
    </citation>
    <scope>NUCLEOTIDE SEQUENCE [LARGE SCALE GENOMIC DNA]</scope>
    <source>
        <strain evidence="2 3">MK1</strain>
    </source>
</reference>